<dbReference type="AlphaFoldDB" id="A0A7R8VIN7"/>
<protein>
    <submittedName>
        <fullName evidence="2">Uncharacterized protein</fullName>
    </submittedName>
</protein>
<name>A0A7R8VIN7_TIMDO</name>
<dbReference type="EMBL" id="OA566653">
    <property type="protein sequence ID" value="CAD7199231.1"/>
    <property type="molecule type" value="Genomic_DNA"/>
</dbReference>
<sequence>MIQHYMIMGRRYYYRAPRFNHSSSEPYPSAAVNTAPSEQHVFFCVVSYYLSGLSAFEYRSTTKLEIRMVEFRGNIPVRTSMLRKSGKPTMEKNISVQLAEIQTPSTKNAKTAAGTIPPQFLNCYNTICLLLLCICANCYFHGVGIQVCNSNSSSSNDSDIRLKNFSSVGHLDIGQLTESPSRARLSIRRKVVMVGCVMIGGSQCLHENCRGRLGRIGIKDETSPQPYYLGSTPFHITEKEVNEEKATHIQTAERSNSVDTFANLGGAIRGSEAELSSVHWIISLRTSSEKIAGMSQFPGRITLDRQIASGQTTQELWGKPKSTHYIALEQGWQTTLAASGGVAGDLAIFNSRHHRSNTTRCSPATSKIDYLMEQKIALDLEKRRIYWRILRKLIGMLYSKSCKDVSGVKDPYTPSAKKPCRKSNPEPLAQLTGKLPTELRCRTNR</sequence>
<feature type="region of interest" description="Disordered" evidence="1">
    <location>
        <begin position="410"/>
        <end position="429"/>
    </location>
</feature>
<proteinExistence type="predicted"/>
<organism evidence="2">
    <name type="scientific">Timema douglasi</name>
    <name type="common">Walking stick</name>
    <dbReference type="NCBI Taxonomy" id="61478"/>
    <lineage>
        <taxon>Eukaryota</taxon>
        <taxon>Metazoa</taxon>
        <taxon>Ecdysozoa</taxon>
        <taxon>Arthropoda</taxon>
        <taxon>Hexapoda</taxon>
        <taxon>Insecta</taxon>
        <taxon>Pterygota</taxon>
        <taxon>Neoptera</taxon>
        <taxon>Polyneoptera</taxon>
        <taxon>Phasmatodea</taxon>
        <taxon>Timematodea</taxon>
        <taxon>Timematoidea</taxon>
        <taxon>Timematidae</taxon>
        <taxon>Timema</taxon>
    </lineage>
</organism>
<evidence type="ECO:0000256" key="1">
    <source>
        <dbReference type="SAM" id="MobiDB-lite"/>
    </source>
</evidence>
<reference evidence="2" key="1">
    <citation type="submission" date="2020-11" db="EMBL/GenBank/DDBJ databases">
        <authorList>
            <person name="Tran Van P."/>
        </authorList>
    </citation>
    <scope>NUCLEOTIDE SEQUENCE</scope>
</reference>
<accession>A0A7R8VIN7</accession>
<gene>
    <name evidence="2" type="ORF">TDIB3V08_LOCUS5489</name>
</gene>
<evidence type="ECO:0000313" key="2">
    <source>
        <dbReference type="EMBL" id="CAD7199231.1"/>
    </source>
</evidence>